<evidence type="ECO:0000259" key="8">
    <source>
        <dbReference type="Pfam" id="PF01028"/>
    </source>
</evidence>
<dbReference type="Gene3D" id="3.90.15.10">
    <property type="entry name" value="Topoisomerase I, Chain A, domain 3"/>
    <property type="match status" value="1"/>
</dbReference>
<accession>A0A2U1SXZ5</accession>
<comment type="caution">
    <text evidence="10">The sequence shown here is derived from an EMBL/GenBank/DDBJ whole genome shotgun (WGS) entry which is preliminary data.</text>
</comment>
<feature type="compositionally biased region" description="Polar residues" evidence="7">
    <location>
        <begin position="1"/>
        <end position="10"/>
    </location>
</feature>
<keyword evidence="11" id="KW-1185">Reference proteome</keyword>
<dbReference type="InterPro" id="IPR011010">
    <property type="entry name" value="DNA_brk_join_enz"/>
</dbReference>
<comment type="catalytic activity">
    <reaction evidence="1">
        <text>ATP-independent breakage of single-stranded DNA, followed by passage and rejoining.</text>
        <dbReference type="EC" id="5.6.2.1"/>
    </reaction>
</comment>
<dbReference type="InterPro" id="IPR049331">
    <property type="entry name" value="Top1B_N_bact"/>
</dbReference>
<dbReference type="InterPro" id="IPR035447">
    <property type="entry name" value="DNA_topo_I_N_sf"/>
</dbReference>
<dbReference type="Gene3D" id="3.30.66.10">
    <property type="entry name" value="DNA topoisomerase I domain"/>
    <property type="match status" value="1"/>
</dbReference>
<evidence type="ECO:0000259" key="9">
    <source>
        <dbReference type="Pfam" id="PF21338"/>
    </source>
</evidence>
<organism evidence="10 11">
    <name type="scientific">Homoserinimonas hongtaonis</name>
    <dbReference type="NCBI Taxonomy" id="2079791"/>
    <lineage>
        <taxon>Bacteria</taxon>
        <taxon>Bacillati</taxon>
        <taxon>Actinomycetota</taxon>
        <taxon>Actinomycetes</taxon>
        <taxon>Micrococcales</taxon>
        <taxon>Microbacteriaceae</taxon>
        <taxon>Homoserinimonas</taxon>
    </lineage>
</organism>
<dbReference type="InterPro" id="IPR013500">
    <property type="entry name" value="TopoI_cat_euk"/>
</dbReference>
<dbReference type="GO" id="GO:0003677">
    <property type="term" value="F:DNA binding"/>
    <property type="evidence" value="ECO:0007669"/>
    <property type="project" value="UniProtKB-KW"/>
</dbReference>
<keyword evidence="5" id="KW-0238">DNA-binding</keyword>
<evidence type="ECO:0000256" key="2">
    <source>
        <dbReference type="ARBA" id="ARBA00006645"/>
    </source>
</evidence>
<dbReference type="GO" id="GO:0003917">
    <property type="term" value="F:DNA topoisomerase type I (single strand cut, ATP-independent) activity"/>
    <property type="evidence" value="ECO:0007669"/>
    <property type="project" value="UniProtKB-EC"/>
</dbReference>
<feature type="domain" description="DNA topoisomerase I catalytic core eukaryotic-type" evidence="8">
    <location>
        <begin position="83"/>
        <end position="287"/>
    </location>
</feature>
<reference evidence="11" key="1">
    <citation type="submission" date="2018-04" db="EMBL/GenBank/DDBJ databases">
        <authorList>
            <person name="Liu S."/>
            <person name="Wang Z."/>
            <person name="Li J."/>
        </authorList>
    </citation>
    <scope>NUCLEOTIDE SEQUENCE [LARGE SCALE GENOMIC DNA]</scope>
    <source>
        <strain evidence="11">S1194</strain>
    </source>
</reference>
<dbReference type="InterPro" id="IPR014711">
    <property type="entry name" value="TopoI_cat_a-hlx-sub_euk"/>
</dbReference>
<dbReference type="SUPFAM" id="SSF56349">
    <property type="entry name" value="DNA breaking-rejoining enzymes"/>
    <property type="match status" value="1"/>
</dbReference>
<evidence type="ECO:0000256" key="1">
    <source>
        <dbReference type="ARBA" id="ARBA00000213"/>
    </source>
</evidence>
<dbReference type="EMBL" id="QEEX01000001">
    <property type="protein sequence ID" value="PWB96505.1"/>
    <property type="molecule type" value="Genomic_DNA"/>
</dbReference>
<dbReference type="PRINTS" id="PR00416">
    <property type="entry name" value="EUTPISMRASEI"/>
</dbReference>
<keyword evidence="6 10" id="KW-0413">Isomerase</keyword>
<dbReference type="RefSeq" id="WP_108996691.1">
    <property type="nucleotide sequence ID" value="NZ_QEEX01000001.1"/>
</dbReference>
<evidence type="ECO:0000256" key="6">
    <source>
        <dbReference type="ARBA" id="ARBA00023235"/>
    </source>
</evidence>
<dbReference type="AlphaFoldDB" id="A0A2U1SXZ5"/>
<evidence type="ECO:0000256" key="3">
    <source>
        <dbReference type="ARBA" id="ARBA00012891"/>
    </source>
</evidence>
<gene>
    <name evidence="10" type="ORF">DF220_00580</name>
</gene>
<keyword evidence="4" id="KW-0799">Topoisomerase</keyword>
<evidence type="ECO:0000256" key="5">
    <source>
        <dbReference type="ARBA" id="ARBA00023125"/>
    </source>
</evidence>
<evidence type="ECO:0000256" key="4">
    <source>
        <dbReference type="ARBA" id="ARBA00023029"/>
    </source>
</evidence>
<dbReference type="EC" id="5.6.2.1" evidence="3"/>
<comment type="similarity">
    <text evidence="2">Belongs to the type IB topoisomerase family.</text>
</comment>
<dbReference type="SUPFAM" id="SSF55869">
    <property type="entry name" value="DNA topoisomerase I domain"/>
    <property type="match status" value="1"/>
</dbReference>
<evidence type="ECO:0000256" key="7">
    <source>
        <dbReference type="SAM" id="MobiDB-lite"/>
    </source>
</evidence>
<feature type="domain" description="DNA topoisomerase IB N-terminal" evidence="9">
    <location>
        <begin position="23"/>
        <end position="70"/>
    </location>
</feature>
<dbReference type="PROSITE" id="PS52038">
    <property type="entry name" value="TOPO_IB_2"/>
    <property type="match status" value="1"/>
</dbReference>
<feature type="region of interest" description="Disordered" evidence="7">
    <location>
        <begin position="1"/>
        <end position="27"/>
    </location>
</feature>
<dbReference type="GO" id="GO:0006265">
    <property type="term" value="P:DNA topological change"/>
    <property type="evidence" value="ECO:0007669"/>
    <property type="project" value="InterPro"/>
</dbReference>
<dbReference type="InterPro" id="IPR001631">
    <property type="entry name" value="TopoI"/>
</dbReference>
<evidence type="ECO:0000313" key="10">
    <source>
        <dbReference type="EMBL" id="PWB96505.1"/>
    </source>
</evidence>
<dbReference type="Proteomes" id="UP000244978">
    <property type="component" value="Unassembled WGS sequence"/>
</dbReference>
<proteinExistence type="inferred from homology"/>
<sequence>MPRLRTTNPSHPGWTRRRRGTGYSLLNESGGAVTNPYERERVDALAIPPAWTDVWISPHRNGHIQACGTDASGRRQYIYHEQWQRSRARAKYDRALELAERLPRARAQVTRDLRGEPGTRDRALAVAFRLLDSAYLRVGSERYAQLHGSKGLTTLEGSDAHVSADTVVLEFVGKSAMDWSSRTEDPDLAAAIRSLKTRGPHSRLLAWKDGNRWRALRPEEVNDYVRARTGGDFTAKDFRTLHGTIIAARELAALGTQPKAAATKRAINEAVRATAHLLGNTPAVARSTYIDPRVIDRFRSGALLRTGSVSPERAIRELLLGTP</sequence>
<name>A0A2U1SXZ5_9MICO</name>
<protein>
    <recommendedName>
        <fullName evidence="3">DNA topoisomerase</fullName>
        <ecNumber evidence="3">5.6.2.1</ecNumber>
    </recommendedName>
</protein>
<dbReference type="Pfam" id="PF21338">
    <property type="entry name" value="Top1B_N_bact"/>
    <property type="match status" value="1"/>
</dbReference>
<dbReference type="Pfam" id="PF01028">
    <property type="entry name" value="Topoisom_I"/>
    <property type="match status" value="1"/>
</dbReference>
<dbReference type="Gene3D" id="1.10.132.120">
    <property type="match status" value="1"/>
</dbReference>
<evidence type="ECO:0000313" key="11">
    <source>
        <dbReference type="Proteomes" id="UP000244978"/>
    </source>
</evidence>